<feature type="region of interest" description="Disordered" evidence="1">
    <location>
        <begin position="646"/>
        <end position="676"/>
    </location>
</feature>
<dbReference type="Pfam" id="PF07727">
    <property type="entry name" value="RVT_2"/>
    <property type="match status" value="1"/>
</dbReference>
<sequence length="861" mass="98317">MLEGQSTHRPPLFIGSDYGYWKNRMIMYIKGQDYHVWRIIANGPHIPTKTVEGATLAKLESEWNEADVRLIELNCKAMSTLYCALDPIEYNRVSGCDSAKEIWDKLEVTYEGTNQVKESKMNMLVHEYELFVMKKDENISEMSTRSLPKRWEAKMTAISEARDLKVLTLEELFGSLMTYELEMNSKVEEEEVKPKKNFALKSSHHDHDNSEEERDEEEEIALMTRNFKKMQGHYKNECPQVNKEKMKYKKKALKVTWDDSDESDSDNNSSDNEVANLCLLGYINESNISEDEHASFCPLAFNDDESATEDLCLMAHGDEVCLISKSTKKKWFLDSGCSRHMTGDKNKFTSLTLKDGGNVKFGDNSKGKIIGIASSSNQVDLSEKVKDQVDEPKDEEKALPPTKNEELPKSWNVVHSHPKELIIGEVERGVSTRSKLKNICNNMAFLSQIEPKNINEAIEDESWILAMQEELNQFERNKVWTLAPRPKDHSVIGTKWVFRNKKDEEGIIVRNKARLVAQGYNQEEGIDYGETYAPVARLEAIRMQNKFSTFLIPNQVNLGKLCNASNIGECLMYQRDDVEPKVIQEDEIMAEHRDNDENEEHDIVDDDLDPDMDYDIKLTSVMRQSSLLKHANAKLKRITVEIDDDEYVPSLGGDDNDDESSSASMHEDQFDLQGEPVKINKSLNASAGRRLGDFKTKLHIIVKEKGKDYARSHPPSNCTLGVIDGNWSNEDWLEEIIRVQEEHLSDPNIISLTPKDVSVRVLKLRSGYVKGLGMRPYFSLKTMSSSTSNAYVRQLEECIVELQEANRRQEEERKKENEEREKEKDDRIKYEKATSSIIEFLRGKGFTGVEPLGNGGSSSSG</sequence>
<dbReference type="AlphaFoldDB" id="A0A2N9I427"/>
<feature type="region of interest" description="Disordered" evidence="1">
    <location>
        <begin position="806"/>
        <end position="828"/>
    </location>
</feature>
<feature type="region of interest" description="Disordered" evidence="1">
    <location>
        <begin position="187"/>
        <end position="217"/>
    </location>
</feature>
<gene>
    <name evidence="4" type="ORF">FSB_LOCUS46655</name>
</gene>
<dbReference type="InterPro" id="IPR054722">
    <property type="entry name" value="PolX-like_BBD"/>
</dbReference>
<name>A0A2N9I427_FAGSY</name>
<evidence type="ECO:0000256" key="1">
    <source>
        <dbReference type="SAM" id="MobiDB-lite"/>
    </source>
</evidence>
<accession>A0A2N9I427</accession>
<feature type="domain" description="Retrovirus-related Pol polyprotein from transposon TNT 1-94-like beta-barrel" evidence="3">
    <location>
        <begin position="331"/>
        <end position="376"/>
    </location>
</feature>
<dbReference type="Pfam" id="PF14223">
    <property type="entry name" value="Retrotran_gag_2"/>
    <property type="match status" value="1"/>
</dbReference>
<proteinExistence type="predicted"/>
<feature type="domain" description="Reverse transcriptase Ty1/copia-type" evidence="2">
    <location>
        <begin position="477"/>
        <end position="546"/>
    </location>
</feature>
<feature type="region of interest" description="Disordered" evidence="1">
    <location>
        <begin position="381"/>
        <end position="408"/>
    </location>
</feature>
<dbReference type="Pfam" id="PF22936">
    <property type="entry name" value="Pol_BBD"/>
    <property type="match status" value="1"/>
</dbReference>
<protein>
    <submittedName>
        <fullName evidence="4">Uncharacterized protein</fullName>
    </submittedName>
</protein>
<reference evidence="4" key="1">
    <citation type="submission" date="2018-02" db="EMBL/GenBank/DDBJ databases">
        <authorList>
            <person name="Cohen D.B."/>
            <person name="Kent A.D."/>
        </authorList>
    </citation>
    <scope>NUCLEOTIDE SEQUENCE</scope>
</reference>
<evidence type="ECO:0000259" key="3">
    <source>
        <dbReference type="Pfam" id="PF22936"/>
    </source>
</evidence>
<evidence type="ECO:0000313" key="4">
    <source>
        <dbReference type="EMBL" id="SPD18773.1"/>
    </source>
</evidence>
<evidence type="ECO:0000259" key="2">
    <source>
        <dbReference type="Pfam" id="PF07727"/>
    </source>
</evidence>
<dbReference type="InterPro" id="IPR013103">
    <property type="entry name" value="RVT_2"/>
</dbReference>
<organism evidence="4">
    <name type="scientific">Fagus sylvatica</name>
    <name type="common">Beechnut</name>
    <dbReference type="NCBI Taxonomy" id="28930"/>
    <lineage>
        <taxon>Eukaryota</taxon>
        <taxon>Viridiplantae</taxon>
        <taxon>Streptophyta</taxon>
        <taxon>Embryophyta</taxon>
        <taxon>Tracheophyta</taxon>
        <taxon>Spermatophyta</taxon>
        <taxon>Magnoliopsida</taxon>
        <taxon>eudicotyledons</taxon>
        <taxon>Gunneridae</taxon>
        <taxon>Pentapetalae</taxon>
        <taxon>rosids</taxon>
        <taxon>fabids</taxon>
        <taxon>Fagales</taxon>
        <taxon>Fagaceae</taxon>
        <taxon>Fagus</taxon>
    </lineage>
</organism>
<dbReference type="PANTHER" id="PTHR34676:SF8">
    <property type="entry name" value="TRANSMEMBRANE PROTEIN"/>
    <property type="match status" value="1"/>
</dbReference>
<dbReference type="EMBL" id="OIVN01004688">
    <property type="protein sequence ID" value="SPD18773.1"/>
    <property type="molecule type" value="Genomic_DNA"/>
</dbReference>
<dbReference type="PANTHER" id="PTHR34676">
    <property type="entry name" value="DUF4219 DOMAIN-CONTAINING PROTEIN-RELATED"/>
    <property type="match status" value="1"/>
</dbReference>